<dbReference type="RefSeq" id="XP_035321428.1">
    <property type="nucleotide sequence ID" value="XM_035469048.1"/>
</dbReference>
<evidence type="ECO:0000256" key="1">
    <source>
        <dbReference type="SAM" id="MobiDB-lite"/>
    </source>
</evidence>
<evidence type="ECO:0008006" key="4">
    <source>
        <dbReference type="Google" id="ProtNLM"/>
    </source>
</evidence>
<evidence type="ECO:0000313" key="3">
    <source>
        <dbReference type="Proteomes" id="UP000749293"/>
    </source>
</evidence>
<reference evidence="2" key="1">
    <citation type="submission" date="2020-03" db="EMBL/GenBank/DDBJ databases">
        <title>Site-based positive gene gene selection in Geosmithia morbida across the United States reveals a broad range of putative effectors and factors for local host and environmental adapation.</title>
        <authorList>
            <person name="Onufrak A."/>
            <person name="Murdoch R.W."/>
            <person name="Gazis R."/>
            <person name="Huff M."/>
            <person name="Staton M."/>
            <person name="Klingeman W."/>
            <person name="Hadziabdic D."/>
        </authorList>
    </citation>
    <scope>NUCLEOTIDE SEQUENCE</scope>
    <source>
        <strain evidence="2">1262</strain>
    </source>
</reference>
<feature type="region of interest" description="Disordered" evidence="1">
    <location>
        <begin position="161"/>
        <end position="333"/>
    </location>
</feature>
<feature type="compositionally biased region" description="Polar residues" evidence="1">
    <location>
        <begin position="283"/>
        <end position="297"/>
    </location>
</feature>
<dbReference type="AlphaFoldDB" id="A0A9P5D3R1"/>
<feature type="compositionally biased region" description="Polar residues" evidence="1">
    <location>
        <begin position="1"/>
        <end position="15"/>
    </location>
</feature>
<dbReference type="OrthoDB" id="5398854at2759"/>
<keyword evidence="3" id="KW-1185">Reference proteome</keyword>
<dbReference type="GeneID" id="55973306"/>
<feature type="compositionally biased region" description="Polar residues" evidence="1">
    <location>
        <begin position="99"/>
        <end position="109"/>
    </location>
</feature>
<proteinExistence type="predicted"/>
<comment type="caution">
    <text evidence="2">The sequence shown here is derived from an EMBL/GenBank/DDBJ whole genome shotgun (WGS) entry which is preliminary data.</text>
</comment>
<accession>A0A9P5D3R1</accession>
<feature type="compositionally biased region" description="Pro residues" evidence="1">
    <location>
        <begin position="304"/>
        <end position="317"/>
    </location>
</feature>
<feature type="compositionally biased region" description="Basic residues" evidence="1">
    <location>
        <begin position="200"/>
        <end position="209"/>
    </location>
</feature>
<dbReference type="Proteomes" id="UP000749293">
    <property type="component" value="Unassembled WGS sequence"/>
</dbReference>
<dbReference type="EMBL" id="JAANYQ010000008">
    <property type="protein sequence ID" value="KAF4122776.1"/>
    <property type="molecule type" value="Genomic_DNA"/>
</dbReference>
<protein>
    <recommendedName>
        <fullName evidence="4">Vegetative cell wall protein gp1</fullName>
    </recommendedName>
</protein>
<gene>
    <name evidence="2" type="ORF">GMORB2_7083</name>
</gene>
<organism evidence="2 3">
    <name type="scientific">Geosmithia morbida</name>
    <dbReference type="NCBI Taxonomy" id="1094350"/>
    <lineage>
        <taxon>Eukaryota</taxon>
        <taxon>Fungi</taxon>
        <taxon>Dikarya</taxon>
        <taxon>Ascomycota</taxon>
        <taxon>Pezizomycotina</taxon>
        <taxon>Sordariomycetes</taxon>
        <taxon>Hypocreomycetidae</taxon>
        <taxon>Hypocreales</taxon>
        <taxon>Bionectriaceae</taxon>
        <taxon>Geosmithia</taxon>
    </lineage>
</organism>
<feature type="region of interest" description="Disordered" evidence="1">
    <location>
        <begin position="1"/>
        <end position="137"/>
    </location>
</feature>
<evidence type="ECO:0000313" key="2">
    <source>
        <dbReference type="EMBL" id="KAF4122776.1"/>
    </source>
</evidence>
<name>A0A9P5D3R1_9HYPO</name>
<sequence>MNTYPSPRTPGSTPVSDWEYSRMSSATPTPSPRPNWIDAQTPRRPATRAAHSRGSSYSHSAAFSPRPPRDSPRYNSSGEYATVDVSYQDFLSSPSSSSEHFFQHSTPTVANKRRERRTSYSHGHRHARTPTPHGESDEDEIIEAMGRTFVLPAAAAVSAAEASHSRGGRGRRASVAAPGSGEGAGGGVPTWQKQQQQQQHLHHHHHRSRRHDDYYDAPTSPTTGYHGVRYTNLGGSSQDAPYYGANARTPDDSAIYSRAPSYDVPRPMAQPRPPTSLAHSRRASASTSVPQRPSTVRPTAMKQPTPPRMVKPPPPPKATEEDAARHKIPPGFSLKNWDPREEPILLLGSVFDANSLGRWIYDWTVYKVGSREPLADLAGDLWLLLLELTEKTNRLMQTGLRTRSKEKRALVVEYLDSSERLMSTFRLLLKNCEAPMLKACKKKQTALGKNSGIEFVDTLFGRDRELIRTEKFMQKVRTWGMRFDANLTSILDNPTA</sequence>